<evidence type="ECO:0000313" key="7">
    <source>
        <dbReference type="Proteomes" id="UP000178417"/>
    </source>
</evidence>
<evidence type="ECO:0000256" key="4">
    <source>
        <dbReference type="ARBA" id="ARBA00023136"/>
    </source>
</evidence>
<feature type="transmembrane region" description="Helical" evidence="5">
    <location>
        <begin position="357"/>
        <end position="379"/>
    </location>
</feature>
<sequence length="478" mass="54752">MQAAIIRNIFKNTLSLLFGGIISQLLAFIATIYLARILGPTDFGKINFALAIVLYFSLFSNWGLSIYGTRGVAREQYMARYYVGDILFLRTVFSVLSFSALLLLAFFLNKPIDIKFLVIIYGLGIFPSSLFLDWLFQGVQKMKNIAFARILNSLVYLCLILFFIKSSSQLLFIPWFYVIGSLFASLILFLIFIYKFGMPKWKFDPSSWKRIIRKAFPMGLSLIMIQIYYNMDIVMLGFMKGESEVGFYSAAYKIILFILMIGGAYHDSVFPVISSFFKESLEDFKKLQEKTLKLMALIALPLIVGGMILAVPILTFVYDASYFVSVGIFQILIWVVFFIFFNTTYSRGLLTCNKENGYLLGVAFAAFMNLLLNFILIPFWGAKGAAIATVFSEFFALIVFYVEFNKVCKLKFINYLFIPVISCLIMGIFLWFGLNIFNLNLFILIFLGTIVYFLAVFLLKGITLDEVRSFRDMMILKK</sequence>
<reference evidence="6 7" key="1">
    <citation type="journal article" date="2016" name="Nat. Commun.">
        <title>Thousands of microbial genomes shed light on interconnected biogeochemical processes in an aquifer system.</title>
        <authorList>
            <person name="Anantharaman K."/>
            <person name="Brown C.T."/>
            <person name="Hug L.A."/>
            <person name="Sharon I."/>
            <person name="Castelle C.J."/>
            <person name="Probst A.J."/>
            <person name="Thomas B.C."/>
            <person name="Singh A."/>
            <person name="Wilkins M.J."/>
            <person name="Karaoz U."/>
            <person name="Brodie E.L."/>
            <person name="Williams K.H."/>
            <person name="Hubbard S.S."/>
            <person name="Banfield J.F."/>
        </authorList>
    </citation>
    <scope>NUCLEOTIDE SEQUENCE [LARGE SCALE GENOMIC DNA]</scope>
</reference>
<feature type="transmembrane region" description="Helical" evidence="5">
    <location>
        <begin position="215"/>
        <end position="238"/>
    </location>
</feature>
<feature type="transmembrane region" description="Helical" evidence="5">
    <location>
        <begin position="294"/>
        <end position="316"/>
    </location>
</feature>
<dbReference type="Proteomes" id="UP000178417">
    <property type="component" value="Unassembled WGS sequence"/>
</dbReference>
<keyword evidence="2 5" id="KW-0812">Transmembrane</keyword>
<feature type="transmembrane region" description="Helical" evidence="5">
    <location>
        <begin position="146"/>
        <end position="164"/>
    </location>
</feature>
<dbReference type="AlphaFoldDB" id="A0A1F4SP16"/>
<dbReference type="InterPro" id="IPR002797">
    <property type="entry name" value="Polysacc_synth"/>
</dbReference>
<accession>A0A1F4SP16</accession>
<comment type="caution">
    <text evidence="6">The sequence shown here is derived from an EMBL/GenBank/DDBJ whole genome shotgun (WGS) entry which is preliminary data.</text>
</comment>
<feature type="transmembrane region" description="Helical" evidence="5">
    <location>
        <begin position="170"/>
        <end position="194"/>
    </location>
</feature>
<name>A0A1F4SP16_UNCSA</name>
<dbReference type="GO" id="GO:0016020">
    <property type="term" value="C:membrane"/>
    <property type="evidence" value="ECO:0007669"/>
    <property type="project" value="UniProtKB-SubCell"/>
</dbReference>
<feature type="transmembrane region" description="Helical" evidence="5">
    <location>
        <begin position="414"/>
        <end position="433"/>
    </location>
</feature>
<evidence type="ECO:0000256" key="3">
    <source>
        <dbReference type="ARBA" id="ARBA00022989"/>
    </source>
</evidence>
<gene>
    <name evidence="6" type="ORF">A2310_04850</name>
</gene>
<feature type="transmembrane region" description="Helical" evidence="5">
    <location>
        <begin position="322"/>
        <end position="345"/>
    </location>
</feature>
<feature type="transmembrane region" description="Helical" evidence="5">
    <location>
        <begin position="114"/>
        <end position="134"/>
    </location>
</feature>
<feature type="transmembrane region" description="Helical" evidence="5">
    <location>
        <begin position="250"/>
        <end position="273"/>
    </location>
</feature>
<comment type="subcellular location">
    <subcellularLocation>
        <location evidence="1">Membrane</location>
        <topology evidence="1">Multi-pass membrane protein</topology>
    </subcellularLocation>
</comment>
<keyword evidence="4 5" id="KW-0472">Membrane</keyword>
<dbReference type="PANTHER" id="PTHR43424">
    <property type="entry name" value="LOCUS PUTATIVE PROTEIN 1-RELATED"/>
    <property type="match status" value="1"/>
</dbReference>
<dbReference type="STRING" id="1802579.A2310_04850"/>
<dbReference type="Pfam" id="PF01943">
    <property type="entry name" value="Polysacc_synt"/>
    <property type="match status" value="1"/>
</dbReference>
<feature type="transmembrane region" description="Helical" evidence="5">
    <location>
        <begin position="439"/>
        <end position="459"/>
    </location>
</feature>
<evidence type="ECO:0000256" key="1">
    <source>
        <dbReference type="ARBA" id="ARBA00004141"/>
    </source>
</evidence>
<evidence type="ECO:0000256" key="5">
    <source>
        <dbReference type="SAM" id="Phobius"/>
    </source>
</evidence>
<feature type="transmembrane region" description="Helical" evidence="5">
    <location>
        <begin position="385"/>
        <end position="402"/>
    </location>
</feature>
<feature type="transmembrane region" description="Helical" evidence="5">
    <location>
        <begin position="46"/>
        <end position="67"/>
    </location>
</feature>
<feature type="transmembrane region" description="Helical" evidence="5">
    <location>
        <begin position="12"/>
        <end position="34"/>
    </location>
</feature>
<evidence type="ECO:0000256" key="2">
    <source>
        <dbReference type="ARBA" id="ARBA00022692"/>
    </source>
</evidence>
<dbReference type="CDD" id="cd13128">
    <property type="entry name" value="MATE_Wzx_like"/>
    <property type="match status" value="1"/>
</dbReference>
<dbReference type="InterPro" id="IPR052556">
    <property type="entry name" value="PolySynth_Transporter"/>
</dbReference>
<keyword evidence="3 5" id="KW-1133">Transmembrane helix</keyword>
<dbReference type="EMBL" id="MEUB01000031">
    <property type="protein sequence ID" value="OGC22149.1"/>
    <property type="molecule type" value="Genomic_DNA"/>
</dbReference>
<feature type="transmembrane region" description="Helical" evidence="5">
    <location>
        <begin position="87"/>
        <end position="108"/>
    </location>
</feature>
<organism evidence="6 7">
    <name type="scientific">candidate division WOR-1 bacterium RIFOXYB2_FULL_37_13</name>
    <dbReference type="NCBI Taxonomy" id="1802579"/>
    <lineage>
        <taxon>Bacteria</taxon>
        <taxon>Bacillati</taxon>
        <taxon>Saganbacteria</taxon>
    </lineage>
</organism>
<proteinExistence type="predicted"/>
<evidence type="ECO:0000313" key="6">
    <source>
        <dbReference type="EMBL" id="OGC22149.1"/>
    </source>
</evidence>
<dbReference type="PANTHER" id="PTHR43424:SF1">
    <property type="entry name" value="LOCUS PUTATIVE PROTEIN 1-RELATED"/>
    <property type="match status" value="1"/>
</dbReference>
<protein>
    <submittedName>
        <fullName evidence="6">Uncharacterized protein</fullName>
    </submittedName>
</protein>